<dbReference type="Gene3D" id="2.30.30.1060">
    <property type="match status" value="1"/>
</dbReference>
<dbReference type="Pfam" id="PF11160">
    <property type="entry name" value="Hva1_TUDOR"/>
    <property type="match status" value="1"/>
</dbReference>
<keyword evidence="3" id="KW-1185">Reference proteome</keyword>
<name>A0A9W8EEN3_9FUNG</name>
<gene>
    <name evidence="2" type="ORF">H4R34_000522</name>
</gene>
<feature type="domain" description="Hypervirulence associated protein TUDOR" evidence="1">
    <location>
        <begin position="12"/>
        <end position="73"/>
    </location>
</feature>
<dbReference type="OrthoDB" id="10052172at2759"/>
<proteinExistence type="predicted"/>
<evidence type="ECO:0000313" key="3">
    <source>
        <dbReference type="Proteomes" id="UP001151582"/>
    </source>
</evidence>
<evidence type="ECO:0000313" key="2">
    <source>
        <dbReference type="EMBL" id="KAJ1984688.1"/>
    </source>
</evidence>
<organism evidence="2 3">
    <name type="scientific">Dimargaris verticillata</name>
    <dbReference type="NCBI Taxonomy" id="2761393"/>
    <lineage>
        <taxon>Eukaryota</taxon>
        <taxon>Fungi</taxon>
        <taxon>Fungi incertae sedis</taxon>
        <taxon>Zoopagomycota</taxon>
        <taxon>Kickxellomycotina</taxon>
        <taxon>Dimargaritomycetes</taxon>
        <taxon>Dimargaritales</taxon>
        <taxon>Dimargaritaceae</taxon>
        <taxon>Dimargaris</taxon>
    </lineage>
</organism>
<reference evidence="2" key="1">
    <citation type="submission" date="2022-07" db="EMBL/GenBank/DDBJ databases">
        <title>Phylogenomic reconstructions and comparative analyses of Kickxellomycotina fungi.</title>
        <authorList>
            <person name="Reynolds N.K."/>
            <person name="Stajich J.E."/>
            <person name="Barry K."/>
            <person name="Grigoriev I.V."/>
            <person name="Crous P."/>
            <person name="Smith M.E."/>
        </authorList>
    </citation>
    <scope>NUCLEOTIDE SEQUENCE</scope>
    <source>
        <strain evidence="2">RSA 567</strain>
    </source>
</reference>
<dbReference type="AlphaFoldDB" id="A0A9W8EEN3"/>
<dbReference type="InterPro" id="IPR021331">
    <property type="entry name" value="Hva1_TUDOR"/>
</dbReference>
<evidence type="ECO:0000259" key="1">
    <source>
        <dbReference type="Pfam" id="PF11160"/>
    </source>
</evidence>
<dbReference type="EMBL" id="JANBQB010000013">
    <property type="protein sequence ID" value="KAJ1984688.1"/>
    <property type="molecule type" value="Genomic_DNA"/>
</dbReference>
<accession>A0A9W8EEN3</accession>
<protein>
    <recommendedName>
        <fullName evidence="1">Hypervirulence associated protein TUDOR domain-containing protein</fullName>
    </recommendedName>
</protein>
<dbReference type="Proteomes" id="UP001151582">
    <property type="component" value="Unassembled WGS sequence"/>
</dbReference>
<comment type="caution">
    <text evidence="2">The sequence shown here is derived from an EMBL/GenBank/DDBJ whole genome shotgun (WGS) entry which is preliminary data.</text>
</comment>
<sequence length="81" mass="8968">MREKNVQDVNIGDHVEYRPVEGGANTTTGVVQEIIEHNEPAGDTGVTVKASEEHPRLVIRNDKTGKETAYKPNVIERVWSG</sequence>